<reference evidence="1" key="2">
    <citation type="journal article" date="2015" name="Fish Shellfish Immunol.">
        <title>Early steps in the European eel (Anguilla anguilla)-Vibrio vulnificus interaction in the gills: Role of the RtxA13 toxin.</title>
        <authorList>
            <person name="Callol A."/>
            <person name="Pajuelo D."/>
            <person name="Ebbesson L."/>
            <person name="Teles M."/>
            <person name="MacKenzie S."/>
            <person name="Amaro C."/>
        </authorList>
    </citation>
    <scope>NUCLEOTIDE SEQUENCE</scope>
</reference>
<dbReference type="AlphaFoldDB" id="A0A0E9USX2"/>
<reference evidence="1" key="1">
    <citation type="submission" date="2014-11" db="EMBL/GenBank/DDBJ databases">
        <authorList>
            <person name="Amaro Gonzalez C."/>
        </authorList>
    </citation>
    <scope>NUCLEOTIDE SEQUENCE</scope>
</reference>
<organism evidence="1">
    <name type="scientific">Anguilla anguilla</name>
    <name type="common">European freshwater eel</name>
    <name type="synonym">Muraena anguilla</name>
    <dbReference type="NCBI Taxonomy" id="7936"/>
    <lineage>
        <taxon>Eukaryota</taxon>
        <taxon>Metazoa</taxon>
        <taxon>Chordata</taxon>
        <taxon>Craniata</taxon>
        <taxon>Vertebrata</taxon>
        <taxon>Euteleostomi</taxon>
        <taxon>Actinopterygii</taxon>
        <taxon>Neopterygii</taxon>
        <taxon>Teleostei</taxon>
        <taxon>Anguilliformes</taxon>
        <taxon>Anguillidae</taxon>
        <taxon>Anguilla</taxon>
    </lineage>
</organism>
<accession>A0A0E9USX2</accession>
<name>A0A0E9USX2_ANGAN</name>
<proteinExistence type="predicted"/>
<evidence type="ECO:0000313" key="1">
    <source>
        <dbReference type="EMBL" id="JAH68841.1"/>
    </source>
</evidence>
<dbReference type="EMBL" id="GBXM01039736">
    <property type="protein sequence ID" value="JAH68841.1"/>
    <property type="molecule type" value="Transcribed_RNA"/>
</dbReference>
<protein>
    <submittedName>
        <fullName evidence="1">Uncharacterized protein</fullName>
    </submittedName>
</protein>
<sequence length="25" mass="3079">MSWEGFHISLSHYSINTSIFQRKYF</sequence>